<dbReference type="InterPro" id="IPR037152">
    <property type="entry name" value="L-asparaginase_N_sf"/>
</dbReference>
<dbReference type="Pfam" id="PF00710">
    <property type="entry name" value="Asparaginase"/>
    <property type="match status" value="1"/>
</dbReference>
<comment type="caution">
    <text evidence="11">The sequence shown here is derived from an EMBL/GenBank/DDBJ whole genome shotgun (WGS) entry which is preliminary data.</text>
</comment>
<protein>
    <recommendedName>
        <fullName evidence="2">asparaginase</fullName>
        <ecNumber evidence="2">3.5.1.1</ecNumber>
    </recommendedName>
</protein>
<accession>A0A9W4RL48</accession>
<gene>
    <name evidence="11" type="ORF">CGXH109_LOCUS23402</name>
</gene>
<feature type="active site" evidence="7">
    <location>
        <position position="93"/>
    </location>
</feature>
<comment type="similarity">
    <text evidence="1 8">Belongs to the asparaginase 1 family.</text>
</comment>
<dbReference type="SUPFAM" id="SSF53774">
    <property type="entry name" value="Glutaminase/Asparaginase"/>
    <property type="match status" value="1"/>
</dbReference>
<dbReference type="PRINTS" id="PR00139">
    <property type="entry name" value="ASNGLNASE"/>
</dbReference>
<dbReference type="PROSITE" id="PS00144">
    <property type="entry name" value="ASN_GLN_ASE_1"/>
    <property type="match status" value="1"/>
</dbReference>
<keyword evidence="3" id="KW-0378">Hydrolase</keyword>
<dbReference type="InterPro" id="IPR040919">
    <property type="entry name" value="Asparaginase_C"/>
</dbReference>
<dbReference type="PANTHER" id="PTHR11707:SF28">
    <property type="entry name" value="60 KDA LYSOPHOSPHOLIPASE"/>
    <property type="match status" value="1"/>
</dbReference>
<name>A0A9W4RL48_9PEZI</name>
<dbReference type="InterPro" id="IPR020827">
    <property type="entry name" value="Asparaginase/glutaminase_AS1"/>
</dbReference>
<organism evidence="11 12">
    <name type="scientific">Colletotrichum noveboracense</name>
    <dbReference type="NCBI Taxonomy" id="2664923"/>
    <lineage>
        <taxon>Eukaryota</taxon>
        <taxon>Fungi</taxon>
        <taxon>Dikarya</taxon>
        <taxon>Ascomycota</taxon>
        <taxon>Pezizomycotina</taxon>
        <taxon>Sordariomycetes</taxon>
        <taxon>Hypocreomycetidae</taxon>
        <taxon>Glomerellales</taxon>
        <taxon>Glomerellaceae</taxon>
        <taxon>Colletotrichum</taxon>
        <taxon>Colletotrichum gloeosporioides species complex</taxon>
    </lineage>
</organism>
<reference evidence="11" key="1">
    <citation type="submission" date="2022-08" db="EMBL/GenBank/DDBJ databases">
        <authorList>
            <person name="Giroux E."/>
            <person name="Giroux E."/>
        </authorList>
    </citation>
    <scope>NUCLEOTIDE SEQUENCE</scope>
    <source>
        <strain evidence="11">H1091258</strain>
    </source>
</reference>
<dbReference type="InterPro" id="IPR004550">
    <property type="entry name" value="AsnASE_II"/>
</dbReference>
<dbReference type="InterPro" id="IPR036152">
    <property type="entry name" value="Asp/glu_Ase-like_sf"/>
</dbReference>
<dbReference type="Gene3D" id="3.40.50.1170">
    <property type="entry name" value="L-asparaginase, N-terminal domain"/>
    <property type="match status" value="1"/>
</dbReference>
<dbReference type="NCBIfam" id="TIGR00520">
    <property type="entry name" value="asnASE_II"/>
    <property type="match status" value="1"/>
</dbReference>
<dbReference type="EC" id="3.5.1.1" evidence="2"/>
<dbReference type="CDD" id="cd08964">
    <property type="entry name" value="L-asparaginase_II"/>
    <property type="match status" value="1"/>
</dbReference>
<dbReference type="GO" id="GO:0006530">
    <property type="term" value="P:L-asparagine catabolic process"/>
    <property type="evidence" value="ECO:0007669"/>
    <property type="project" value="UniProtKB-ARBA"/>
</dbReference>
<evidence type="ECO:0000256" key="7">
    <source>
        <dbReference type="PROSITE-ProRule" id="PRU10099"/>
    </source>
</evidence>
<feature type="domain" description="Asparaginase/glutaminase C-terminal" evidence="10">
    <location>
        <begin position="297"/>
        <end position="402"/>
    </location>
</feature>
<evidence type="ECO:0000256" key="2">
    <source>
        <dbReference type="ARBA" id="ARBA00012920"/>
    </source>
</evidence>
<evidence type="ECO:0000256" key="8">
    <source>
        <dbReference type="RuleBase" id="RU004456"/>
    </source>
</evidence>
<evidence type="ECO:0000259" key="9">
    <source>
        <dbReference type="Pfam" id="PF00710"/>
    </source>
</evidence>
<dbReference type="GO" id="GO:0004067">
    <property type="term" value="F:asparaginase activity"/>
    <property type="evidence" value="ECO:0007669"/>
    <property type="project" value="UniProtKB-UniRule"/>
</dbReference>
<feature type="binding site" evidence="6">
    <location>
        <begin position="173"/>
        <end position="174"/>
    </location>
    <ligand>
        <name>substrate</name>
    </ligand>
</feature>
<dbReference type="PIRSF" id="PIRSF500176">
    <property type="entry name" value="L_ASNase"/>
    <property type="match status" value="1"/>
</dbReference>
<evidence type="ECO:0000313" key="11">
    <source>
        <dbReference type="EMBL" id="CAI0643221.1"/>
    </source>
</evidence>
<sequence length="407" mass="43458">MASLTTTGRNQRRLFNLLQPEAASRQALSSQETSAHQSVKMQTRNLFLAASQLAIGLAAPASMPGFPAHRLSTRETHFNASLPNITIFATGGTIAGSASSNAQTTGYQAGALGVDILIDAVPELWNVSNVKGVQVANVDSGSITPEILLNLTRLVQEALDDPYCQGAVVTHGTDTTEESAFFLDLTVKSEKPVVVVGAMRPATAISADGPINLLEAVTLAGNPDAKGRGTMIVLNDRIGSAFYTTKTHSNSLDTFKAVEQGYLGFFLDIKPIFYYPAVLPYGRVYFNVSEATELPEVDILFGHQALQPALATAAVEAGAKGLVLAGMGAGGWTTPGRDTLKKLAEEHDTQIVVSSRTMGGFVEDDDALNTYGGWNLNPQKSRIMLQLALYAGYTSEQLETLFKFAYY</sequence>
<dbReference type="PIRSF" id="PIRSF001220">
    <property type="entry name" value="L-ASNase_gatD"/>
    <property type="match status" value="1"/>
</dbReference>
<evidence type="ECO:0000256" key="5">
    <source>
        <dbReference type="PIRSR" id="PIRSR001220-1"/>
    </source>
</evidence>
<dbReference type="Pfam" id="PF17763">
    <property type="entry name" value="Asparaginase_C"/>
    <property type="match status" value="1"/>
</dbReference>
<dbReference type="SMART" id="SM00870">
    <property type="entry name" value="Asparaginase"/>
    <property type="match status" value="1"/>
</dbReference>
<dbReference type="AlphaFoldDB" id="A0A9W4RL48"/>
<evidence type="ECO:0000313" key="12">
    <source>
        <dbReference type="Proteomes" id="UP001152533"/>
    </source>
</evidence>
<dbReference type="Proteomes" id="UP001152533">
    <property type="component" value="Unassembled WGS sequence"/>
</dbReference>
<evidence type="ECO:0000256" key="1">
    <source>
        <dbReference type="ARBA" id="ARBA00010518"/>
    </source>
</evidence>
<evidence type="ECO:0000256" key="6">
    <source>
        <dbReference type="PIRSR" id="PIRSR001220-2"/>
    </source>
</evidence>
<keyword evidence="12" id="KW-1185">Reference proteome</keyword>
<proteinExistence type="inferred from homology"/>
<feature type="domain" description="L-asparaginase N-terminal" evidence="9">
    <location>
        <begin position="84"/>
        <end position="275"/>
    </location>
</feature>
<dbReference type="InterPro" id="IPR027473">
    <property type="entry name" value="L-asparaginase_C"/>
</dbReference>
<evidence type="ECO:0000256" key="3">
    <source>
        <dbReference type="ARBA" id="ARBA00022801"/>
    </source>
</evidence>
<dbReference type="PROSITE" id="PS51732">
    <property type="entry name" value="ASN_GLN_ASE_3"/>
    <property type="match status" value="1"/>
</dbReference>
<dbReference type="InterPro" id="IPR027474">
    <property type="entry name" value="L-asparaginase_N"/>
</dbReference>
<evidence type="ECO:0000259" key="10">
    <source>
        <dbReference type="Pfam" id="PF17763"/>
    </source>
</evidence>
<dbReference type="FunFam" id="3.40.50.1170:FF:000001">
    <property type="entry name" value="L-asparaginase 2"/>
    <property type="match status" value="1"/>
</dbReference>
<dbReference type="Gene3D" id="3.40.50.40">
    <property type="match status" value="1"/>
</dbReference>
<evidence type="ECO:0000256" key="4">
    <source>
        <dbReference type="ARBA" id="ARBA00049366"/>
    </source>
</evidence>
<dbReference type="InterPro" id="IPR006034">
    <property type="entry name" value="Asparaginase/glutaminase-like"/>
</dbReference>
<feature type="binding site" evidence="6">
    <location>
        <position position="140"/>
    </location>
    <ligand>
        <name>substrate</name>
    </ligand>
</feature>
<comment type="catalytic activity">
    <reaction evidence="4">
        <text>L-asparagine + H2O = L-aspartate + NH4(+)</text>
        <dbReference type="Rhea" id="RHEA:21016"/>
        <dbReference type="ChEBI" id="CHEBI:15377"/>
        <dbReference type="ChEBI" id="CHEBI:28938"/>
        <dbReference type="ChEBI" id="CHEBI:29991"/>
        <dbReference type="ChEBI" id="CHEBI:58048"/>
        <dbReference type="EC" id="3.5.1.1"/>
    </reaction>
</comment>
<feature type="active site" description="O-isoaspartyl threonine intermediate" evidence="5">
    <location>
        <position position="93"/>
    </location>
</feature>
<dbReference type="PANTHER" id="PTHR11707">
    <property type="entry name" value="L-ASPARAGINASE"/>
    <property type="match status" value="1"/>
</dbReference>
<dbReference type="EMBL" id="CAMGZC010000095">
    <property type="protein sequence ID" value="CAI0643221.1"/>
    <property type="molecule type" value="Genomic_DNA"/>
</dbReference>